<dbReference type="InterPro" id="IPR046806">
    <property type="entry name" value="MrpA_C/MbhE"/>
</dbReference>
<dbReference type="InterPro" id="IPR025383">
    <property type="entry name" value="MrpA_C/MbhD"/>
</dbReference>
<evidence type="ECO:0000259" key="14">
    <source>
        <dbReference type="Pfam" id="PF20501"/>
    </source>
</evidence>
<feature type="transmembrane region" description="Helical" evidence="10">
    <location>
        <begin position="85"/>
        <end position="102"/>
    </location>
</feature>
<keyword evidence="8 10" id="KW-0472">Membrane</keyword>
<feature type="transmembrane region" description="Helical" evidence="10">
    <location>
        <begin position="658"/>
        <end position="678"/>
    </location>
</feature>
<name>A0A5S9PIC3_9GAMM</name>
<evidence type="ECO:0000256" key="9">
    <source>
        <dbReference type="RuleBase" id="RU000320"/>
    </source>
</evidence>
<comment type="subcellular location">
    <subcellularLocation>
        <location evidence="1">Cell membrane</location>
        <topology evidence="1">Multi-pass membrane protein</topology>
    </subcellularLocation>
    <subcellularLocation>
        <location evidence="9">Membrane</location>
        <topology evidence="9">Multi-pass membrane protein</topology>
    </subcellularLocation>
</comment>
<accession>A0A5S9PIC3</accession>
<feature type="transmembrane region" description="Helical" evidence="10">
    <location>
        <begin position="423"/>
        <end position="447"/>
    </location>
</feature>
<keyword evidence="7" id="KW-0406">Ion transport</keyword>
<dbReference type="Pfam" id="PF20501">
    <property type="entry name" value="MbhE"/>
    <property type="match status" value="1"/>
</dbReference>
<proteinExistence type="predicted"/>
<evidence type="ECO:0000256" key="6">
    <source>
        <dbReference type="ARBA" id="ARBA00022989"/>
    </source>
</evidence>
<dbReference type="PRINTS" id="PR01434">
    <property type="entry name" value="NADHDHGNASE5"/>
</dbReference>
<feature type="domain" description="NADH-Ubiquinone oxidoreductase (complex I) chain 5 N-terminal" evidence="12">
    <location>
        <begin position="40"/>
        <end position="84"/>
    </location>
</feature>
<feature type="transmembrane region" description="Helical" evidence="10">
    <location>
        <begin position="538"/>
        <end position="559"/>
    </location>
</feature>
<dbReference type="AlphaFoldDB" id="A0A5S9PIC3"/>
<feature type="transmembrane region" description="Helical" evidence="10">
    <location>
        <begin position="717"/>
        <end position="736"/>
    </location>
</feature>
<keyword evidence="5 9" id="KW-0812">Transmembrane</keyword>
<dbReference type="InterPro" id="IPR050616">
    <property type="entry name" value="CPA3_Na-H_Antiporter_A"/>
</dbReference>
<feature type="transmembrane region" description="Helical" evidence="10">
    <location>
        <begin position="7"/>
        <end position="29"/>
    </location>
</feature>
<feature type="transmembrane region" description="Helical" evidence="10">
    <location>
        <begin position="246"/>
        <end position="267"/>
    </location>
</feature>
<evidence type="ECO:0000256" key="8">
    <source>
        <dbReference type="ARBA" id="ARBA00023136"/>
    </source>
</evidence>
<dbReference type="GO" id="GO:0015297">
    <property type="term" value="F:antiporter activity"/>
    <property type="evidence" value="ECO:0007669"/>
    <property type="project" value="UniProtKB-KW"/>
</dbReference>
<feature type="transmembrane region" description="Helical" evidence="10">
    <location>
        <begin position="299"/>
        <end position="320"/>
    </location>
</feature>
<evidence type="ECO:0000256" key="2">
    <source>
        <dbReference type="ARBA" id="ARBA00022448"/>
    </source>
</evidence>
<sequence>MQTRLLPFALGAAVLLPLLLLVMVLVLYQPPFSLYSFSWIPSLDIALSFRFDGLSVLFAGLITGVGVLVQLYAVAYMKPYRGRGLFHLYLTLFMLSMLGLVLADNLLLIFVFWELTTVTSYLLIGFNHEEAVARRNALQAMLVTGAGGLSMLAGMILLGEIAGSYSMSVVLDRADMIATHPAFVASMVLIILGAFTKSAQYPFHFWLPGAMAAPTPVSAYLHSSTMVKAGVYLLARMLPIYGNTDIWFWTLTSVGAFTALWCAILAYRQTDLKLILAFSTNVILGQLVMLLGLGSVYAVTAALLLIAAHSFYKAGLFMVVGNIDKATGTREYNELAGLRSVLAISFLAALLTAASKAGLPPSLGFLSKEYLYKAGLEFHWVLAGVMLLVNALMVALSLLILIRPFLKPHHPEAAAIKPVEHNTFLWLSPIILAIASIVVPVALLGWYQHLIIDPAVLHMVPSHASKTVKLWQGFNIPLGLSFATLVVGVLLYRFYPTIKPIVTRVVDVFPTGPQIYQTLLDGVMAIARWQTRMLQHGALSGYTLQFFIVLVVVLGYGLSQGMQLPTPSINVQYYELVMAIFLVVAAFVVVLSRTLLLAVAALGTIGFLTTLVFLVYSAPDVAKTQLLVETLLVVFIAIVLRHIPSLHTVSRHSLPRKFVNGVVASLVGIGVALVLWMITASPLDLSLSQFYAEQSFPGGHGRNIVNVILVDFRAFDTMGEIVVVVMAALATIALFGRSRPRLRKRV</sequence>
<keyword evidence="3" id="KW-0050">Antiport</keyword>
<evidence type="ECO:0000259" key="12">
    <source>
        <dbReference type="Pfam" id="PF00662"/>
    </source>
</evidence>
<dbReference type="GO" id="GO:0006811">
    <property type="term" value="P:monoatomic ion transport"/>
    <property type="evidence" value="ECO:0007669"/>
    <property type="project" value="UniProtKB-KW"/>
</dbReference>
<organism evidence="15 16">
    <name type="scientific">BD1-7 clade bacterium</name>
    <dbReference type="NCBI Taxonomy" id="2029982"/>
    <lineage>
        <taxon>Bacteria</taxon>
        <taxon>Pseudomonadati</taxon>
        <taxon>Pseudomonadota</taxon>
        <taxon>Gammaproteobacteria</taxon>
        <taxon>Cellvibrionales</taxon>
        <taxon>Spongiibacteraceae</taxon>
        <taxon>BD1-7 clade</taxon>
    </lineage>
</organism>
<feature type="transmembrane region" description="Helical" evidence="10">
    <location>
        <begin position="624"/>
        <end position="646"/>
    </location>
</feature>
<reference evidence="15 16" key="1">
    <citation type="submission" date="2019-11" db="EMBL/GenBank/DDBJ databases">
        <authorList>
            <person name="Holert J."/>
        </authorList>
    </citation>
    <scope>NUCLEOTIDE SEQUENCE [LARGE SCALE GENOMIC DNA]</scope>
    <source>
        <strain evidence="15">BC5_2</strain>
    </source>
</reference>
<evidence type="ECO:0000313" key="15">
    <source>
        <dbReference type="EMBL" id="CAA0103862.1"/>
    </source>
</evidence>
<feature type="domain" description="NADH:quinone oxidoreductase/Mrp antiporter transmembrane" evidence="11">
    <location>
        <begin position="103"/>
        <end position="391"/>
    </location>
</feature>
<feature type="transmembrane region" description="Helical" evidence="10">
    <location>
        <begin position="178"/>
        <end position="196"/>
    </location>
</feature>
<evidence type="ECO:0000259" key="11">
    <source>
        <dbReference type="Pfam" id="PF00361"/>
    </source>
</evidence>
<dbReference type="Pfam" id="PF13244">
    <property type="entry name" value="MbhD"/>
    <property type="match status" value="1"/>
</dbReference>
<dbReference type="Pfam" id="PF00361">
    <property type="entry name" value="Proton_antipo_M"/>
    <property type="match status" value="1"/>
</dbReference>
<feature type="transmembrane region" description="Helical" evidence="10">
    <location>
        <begin position="138"/>
        <end position="158"/>
    </location>
</feature>
<evidence type="ECO:0000256" key="5">
    <source>
        <dbReference type="ARBA" id="ARBA00022692"/>
    </source>
</evidence>
<dbReference type="Pfam" id="PF00662">
    <property type="entry name" value="Proton_antipo_N"/>
    <property type="match status" value="1"/>
</dbReference>
<evidence type="ECO:0000256" key="7">
    <source>
        <dbReference type="ARBA" id="ARBA00023065"/>
    </source>
</evidence>
<evidence type="ECO:0000256" key="10">
    <source>
        <dbReference type="SAM" id="Phobius"/>
    </source>
</evidence>
<evidence type="ECO:0000259" key="13">
    <source>
        <dbReference type="Pfam" id="PF13244"/>
    </source>
</evidence>
<feature type="domain" description="MrpA C-terminal/MbhD" evidence="13">
    <location>
        <begin position="580"/>
        <end position="644"/>
    </location>
</feature>
<keyword evidence="2" id="KW-0813">Transport</keyword>
<feature type="transmembrane region" description="Helical" evidence="10">
    <location>
        <begin position="379"/>
        <end position="402"/>
    </location>
</feature>
<feature type="transmembrane region" description="Helical" evidence="10">
    <location>
        <begin position="49"/>
        <end position="73"/>
    </location>
</feature>
<evidence type="ECO:0000256" key="4">
    <source>
        <dbReference type="ARBA" id="ARBA00022475"/>
    </source>
</evidence>
<dbReference type="InterPro" id="IPR001516">
    <property type="entry name" value="Proton_antipo_N"/>
</dbReference>
<dbReference type="Proteomes" id="UP000434580">
    <property type="component" value="Unassembled WGS sequence"/>
</dbReference>
<keyword evidence="6 10" id="KW-1133">Transmembrane helix</keyword>
<dbReference type="PANTHER" id="PTHR43373">
    <property type="entry name" value="NA(+)/H(+) ANTIPORTER SUBUNIT"/>
    <property type="match status" value="1"/>
</dbReference>
<dbReference type="PANTHER" id="PTHR43373:SF1">
    <property type="entry name" value="NA(+)_H(+) ANTIPORTER SUBUNIT A"/>
    <property type="match status" value="1"/>
</dbReference>
<feature type="transmembrane region" description="Helical" evidence="10">
    <location>
        <begin position="595"/>
        <end position="618"/>
    </location>
</feature>
<protein>
    <submittedName>
        <fullName evidence="15">Na(+)/H(+) antiporter subunit A</fullName>
    </submittedName>
</protein>
<feature type="transmembrane region" description="Helical" evidence="10">
    <location>
        <begin position="476"/>
        <end position="495"/>
    </location>
</feature>
<dbReference type="EMBL" id="CACSII010000012">
    <property type="protein sequence ID" value="CAA0103862.1"/>
    <property type="molecule type" value="Genomic_DNA"/>
</dbReference>
<feature type="transmembrane region" description="Helical" evidence="10">
    <location>
        <begin position="571"/>
        <end position="590"/>
    </location>
</feature>
<keyword evidence="4" id="KW-1003">Cell membrane</keyword>
<dbReference type="InterPro" id="IPR001750">
    <property type="entry name" value="ND/Mrp_TM"/>
</dbReference>
<feature type="transmembrane region" description="Helical" evidence="10">
    <location>
        <begin position="274"/>
        <end position="293"/>
    </location>
</feature>
<feature type="domain" description="MrpA C-terminal/MbhE" evidence="14">
    <location>
        <begin position="656"/>
        <end position="741"/>
    </location>
</feature>
<dbReference type="GO" id="GO:0005886">
    <property type="term" value="C:plasma membrane"/>
    <property type="evidence" value="ECO:0007669"/>
    <property type="project" value="UniProtKB-SubCell"/>
</dbReference>
<feature type="transmembrane region" description="Helical" evidence="10">
    <location>
        <begin position="108"/>
        <end position="126"/>
    </location>
</feature>
<evidence type="ECO:0000313" key="16">
    <source>
        <dbReference type="Proteomes" id="UP000434580"/>
    </source>
</evidence>
<evidence type="ECO:0000256" key="3">
    <source>
        <dbReference type="ARBA" id="ARBA00022449"/>
    </source>
</evidence>
<evidence type="ECO:0000256" key="1">
    <source>
        <dbReference type="ARBA" id="ARBA00004651"/>
    </source>
</evidence>
<gene>
    <name evidence="15" type="primary">mrpA</name>
    <name evidence="15" type="ORF">DPBNPPHM_00999</name>
</gene>
<feature type="transmembrane region" description="Helical" evidence="10">
    <location>
        <begin position="341"/>
        <end position="359"/>
    </location>
</feature>